<sequence>MSKIKEDSFDFPEFMENENCLPASNSSTTSSVFETLTNDHLFQSTSQQSAEKIQKPELLKCSYNLYNGGGRAISPIIEAFREDLDKLVMDRTSDKIVQNLVTRFENLFDYFERKQHQLNANWENFHKEMAKFNQQKIHEWAKMVDIRFGLQRDEYNAKAGKASDKIKELKLELIHAKIKLLEGEVNAFGKSFKEDNGRINDYSEILDSSELSCSRFCEPLNLVPAPFVQTKFNNMDISLNKKFDLPYEMVNTMYKLTDRGKEFTFNDGDEEVVVVELSGCEHQYCLLYEYPNNLICGNENDSDKSNSKYFRWTTVPLLPKTCNGNKIEINFLQKYKFYRVYTPVGHIVRFLSSGQVEIWWKSGDKTIIIPSGERREYFGSRTMEIYHTDGTAFRTEFPGQKEDFIPNIEKMSVRPDGSYSLYNKKLHVDMENSSKFSEDVYLQINAPDFRLRRFNSTKAVKMVIPTETSSGGSIEILFFVDKAFIVNHVHTGRGDFGQKKHSCFRFCIMAGTEGYNQQSCGVSSTIPLAEELRGDLNKIISKVSKLNDRLVGSKVINELETQLKNFSLKFNQLQKELKASLESLHLEKSKSTRDRIIEGFKNTNMFLELTAQERSFDLKESDFEKKLSNLQSELKLKSQCVCQQGPKTAFSNCNSNKISDQIEPGRKNPTSSIYHETIVKPSIRRTNSYSSLQSSQIQKQPLKTGSRFLTSKAQNFQSGSTRSQTTEYFNINKEMSLNQLFELNSDMVHTGNKLTGRGREYTFTDENREIIVVELIGCGNSSYSQHCLLYEYPESVENEKVSSKSTTKYFALFPILYSDGKKHFQINFLQEKNFYQVYTPVRHIVRFFSSGQLEILWKSGDKTIIIPSGERREYFGSRTMEIYLPDGTAFRLEFPGQREEFIPNTEKMSLRPDGSYSLYNKVHI</sequence>
<reference evidence="3" key="1">
    <citation type="submission" date="2022-11" db="UniProtKB">
        <authorList>
            <consortium name="WormBaseParasite"/>
        </authorList>
    </citation>
    <scope>IDENTIFICATION</scope>
</reference>
<protein>
    <submittedName>
        <fullName evidence="3">Uncharacterized protein</fullName>
    </submittedName>
</protein>
<organism evidence="2 3">
    <name type="scientific">Meloidogyne javanica</name>
    <name type="common">Root-knot nematode worm</name>
    <dbReference type="NCBI Taxonomy" id="6303"/>
    <lineage>
        <taxon>Eukaryota</taxon>
        <taxon>Metazoa</taxon>
        <taxon>Ecdysozoa</taxon>
        <taxon>Nematoda</taxon>
        <taxon>Chromadorea</taxon>
        <taxon>Rhabditida</taxon>
        <taxon>Tylenchina</taxon>
        <taxon>Tylenchomorpha</taxon>
        <taxon>Tylenchoidea</taxon>
        <taxon>Meloidogynidae</taxon>
        <taxon>Meloidogyninae</taxon>
        <taxon>Meloidogyne</taxon>
        <taxon>Meloidogyne incognita group</taxon>
    </lineage>
</organism>
<keyword evidence="2" id="KW-1185">Reference proteome</keyword>
<accession>A0A915NE38</accession>
<evidence type="ECO:0000313" key="3">
    <source>
        <dbReference type="WBParaSite" id="scaffold99_cov171.g248"/>
    </source>
</evidence>
<dbReference type="WBParaSite" id="scaffold99_cov171.g248">
    <property type="protein sequence ID" value="scaffold99_cov171.g248"/>
    <property type="gene ID" value="scaffold99_cov171.g248"/>
</dbReference>
<feature type="coiled-coil region" evidence="1">
    <location>
        <begin position="529"/>
        <end position="576"/>
    </location>
</feature>
<evidence type="ECO:0000256" key="1">
    <source>
        <dbReference type="SAM" id="Coils"/>
    </source>
</evidence>
<dbReference type="AlphaFoldDB" id="A0A915NE38"/>
<keyword evidence="1" id="KW-0175">Coiled coil</keyword>
<proteinExistence type="predicted"/>
<dbReference type="Proteomes" id="UP000887561">
    <property type="component" value="Unplaced"/>
</dbReference>
<evidence type="ECO:0000313" key="2">
    <source>
        <dbReference type="Proteomes" id="UP000887561"/>
    </source>
</evidence>
<name>A0A915NE38_MELJA</name>